<dbReference type="HOGENOM" id="CLU_2347261_0_0_1"/>
<feature type="compositionally biased region" description="Polar residues" evidence="1">
    <location>
        <begin position="42"/>
        <end position="52"/>
    </location>
</feature>
<reference evidence="2 3" key="1">
    <citation type="submission" date="2014-04" db="EMBL/GenBank/DDBJ databases">
        <authorList>
            <consortium name="DOE Joint Genome Institute"/>
            <person name="Kuo A."/>
            <person name="Martino E."/>
            <person name="Perotto S."/>
            <person name="Kohler A."/>
            <person name="Nagy L.G."/>
            <person name="Floudas D."/>
            <person name="Copeland A."/>
            <person name="Barry K.W."/>
            <person name="Cichocki N."/>
            <person name="Veneault-Fourrey C."/>
            <person name="LaButti K."/>
            <person name="Lindquist E.A."/>
            <person name="Lipzen A."/>
            <person name="Lundell T."/>
            <person name="Morin E."/>
            <person name="Murat C."/>
            <person name="Sun H."/>
            <person name="Tunlid A."/>
            <person name="Henrissat B."/>
            <person name="Grigoriev I.V."/>
            <person name="Hibbett D.S."/>
            <person name="Martin F."/>
            <person name="Nordberg H.P."/>
            <person name="Cantor M.N."/>
            <person name="Hua S.X."/>
        </authorList>
    </citation>
    <scope>NUCLEOTIDE SEQUENCE [LARGE SCALE GENOMIC DNA]</scope>
    <source>
        <strain evidence="2 3">Zn</strain>
    </source>
</reference>
<dbReference type="EMBL" id="KN832881">
    <property type="protein sequence ID" value="KIM98118.1"/>
    <property type="molecule type" value="Genomic_DNA"/>
</dbReference>
<name>A0A0C3CGP0_OIDMZ</name>
<evidence type="ECO:0000256" key="1">
    <source>
        <dbReference type="SAM" id="MobiDB-lite"/>
    </source>
</evidence>
<dbReference type="Proteomes" id="UP000054321">
    <property type="component" value="Unassembled WGS sequence"/>
</dbReference>
<sequence>MLLLRVGVGTNAKKVPFLSKKSGPKGVARTFEFGHNPRLNPSPASIDSKTSRQNLNSYNSGQLPIADGSVHCMACNQRFPSKNKLHDTFAFHPPKAN</sequence>
<dbReference type="InParanoid" id="A0A0C3CGP0"/>
<accession>A0A0C3CGP0</accession>
<feature type="region of interest" description="Disordered" evidence="1">
    <location>
        <begin position="32"/>
        <end position="52"/>
    </location>
</feature>
<organism evidence="2 3">
    <name type="scientific">Oidiodendron maius (strain Zn)</name>
    <dbReference type="NCBI Taxonomy" id="913774"/>
    <lineage>
        <taxon>Eukaryota</taxon>
        <taxon>Fungi</taxon>
        <taxon>Dikarya</taxon>
        <taxon>Ascomycota</taxon>
        <taxon>Pezizomycotina</taxon>
        <taxon>Leotiomycetes</taxon>
        <taxon>Leotiomycetes incertae sedis</taxon>
        <taxon>Myxotrichaceae</taxon>
        <taxon>Oidiodendron</taxon>
    </lineage>
</organism>
<reference evidence="3" key="2">
    <citation type="submission" date="2015-01" db="EMBL/GenBank/DDBJ databases">
        <title>Evolutionary Origins and Diversification of the Mycorrhizal Mutualists.</title>
        <authorList>
            <consortium name="DOE Joint Genome Institute"/>
            <consortium name="Mycorrhizal Genomics Consortium"/>
            <person name="Kohler A."/>
            <person name="Kuo A."/>
            <person name="Nagy L.G."/>
            <person name="Floudas D."/>
            <person name="Copeland A."/>
            <person name="Barry K.W."/>
            <person name="Cichocki N."/>
            <person name="Veneault-Fourrey C."/>
            <person name="LaButti K."/>
            <person name="Lindquist E.A."/>
            <person name="Lipzen A."/>
            <person name="Lundell T."/>
            <person name="Morin E."/>
            <person name="Murat C."/>
            <person name="Riley R."/>
            <person name="Ohm R."/>
            <person name="Sun H."/>
            <person name="Tunlid A."/>
            <person name="Henrissat B."/>
            <person name="Grigoriev I.V."/>
            <person name="Hibbett D.S."/>
            <person name="Martin F."/>
        </authorList>
    </citation>
    <scope>NUCLEOTIDE SEQUENCE [LARGE SCALE GENOMIC DNA]</scope>
    <source>
        <strain evidence="3">Zn</strain>
    </source>
</reference>
<protein>
    <submittedName>
        <fullName evidence="2">Uncharacterized protein</fullName>
    </submittedName>
</protein>
<evidence type="ECO:0000313" key="2">
    <source>
        <dbReference type="EMBL" id="KIM98118.1"/>
    </source>
</evidence>
<proteinExistence type="predicted"/>
<gene>
    <name evidence="2" type="ORF">OIDMADRAFT_20400</name>
</gene>
<keyword evidence="3" id="KW-1185">Reference proteome</keyword>
<dbReference type="AlphaFoldDB" id="A0A0C3CGP0"/>
<evidence type="ECO:0000313" key="3">
    <source>
        <dbReference type="Proteomes" id="UP000054321"/>
    </source>
</evidence>